<feature type="region of interest" description="Disordered" evidence="1">
    <location>
        <begin position="39"/>
        <end position="63"/>
    </location>
</feature>
<proteinExistence type="predicted"/>
<feature type="compositionally biased region" description="Acidic residues" evidence="1">
    <location>
        <begin position="50"/>
        <end position="63"/>
    </location>
</feature>
<evidence type="ECO:0000313" key="3">
    <source>
        <dbReference type="Proteomes" id="UP000030645"/>
    </source>
</evidence>
<dbReference type="Proteomes" id="UP000030645">
    <property type="component" value="Unassembled WGS sequence"/>
</dbReference>
<evidence type="ECO:0000256" key="1">
    <source>
        <dbReference type="SAM" id="MobiDB-lite"/>
    </source>
</evidence>
<dbReference type="EMBL" id="KE346358">
    <property type="protein sequence ID" value="EXC35282.1"/>
    <property type="molecule type" value="Genomic_DNA"/>
</dbReference>
<reference evidence="3" key="1">
    <citation type="submission" date="2013-01" db="EMBL/GenBank/DDBJ databases">
        <title>Draft Genome Sequence of a Mulberry Tree, Morus notabilis C.K. Schneid.</title>
        <authorList>
            <person name="He N."/>
            <person name="Zhao S."/>
        </authorList>
    </citation>
    <scope>NUCLEOTIDE SEQUENCE</scope>
</reference>
<dbReference type="AlphaFoldDB" id="W9SMT5"/>
<feature type="compositionally biased region" description="Polar residues" evidence="1">
    <location>
        <begin position="39"/>
        <end position="49"/>
    </location>
</feature>
<organism evidence="2 3">
    <name type="scientific">Morus notabilis</name>
    <dbReference type="NCBI Taxonomy" id="981085"/>
    <lineage>
        <taxon>Eukaryota</taxon>
        <taxon>Viridiplantae</taxon>
        <taxon>Streptophyta</taxon>
        <taxon>Embryophyta</taxon>
        <taxon>Tracheophyta</taxon>
        <taxon>Spermatophyta</taxon>
        <taxon>Magnoliopsida</taxon>
        <taxon>eudicotyledons</taxon>
        <taxon>Gunneridae</taxon>
        <taxon>Pentapetalae</taxon>
        <taxon>rosids</taxon>
        <taxon>fabids</taxon>
        <taxon>Rosales</taxon>
        <taxon>Moraceae</taxon>
        <taxon>Moreae</taxon>
        <taxon>Morus</taxon>
    </lineage>
</organism>
<protein>
    <submittedName>
        <fullName evidence="2">Uncharacterized protein</fullName>
    </submittedName>
</protein>
<name>W9SMT5_9ROSA</name>
<gene>
    <name evidence="2" type="ORF">L484_026604</name>
</gene>
<evidence type="ECO:0000313" key="2">
    <source>
        <dbReference type="EMBL" id="EXC35282.1"/>
    </source>
</evidence>
<dbReference type="CDD" id="cd23767">
    <property type="entry name" value="IQCD"/>
    <property type="match status" value="1"/>
</dbReference>
<sequence>MGTSPSSWFKLVAFRIRNFGKRSPRDIIVVYDNTTPASQQDQAIANNIPTEDDDNDDDDDDEETANLIGPTLTQLQASSTLQERILTKEDTAATKIQALFRAHLLWLLTMAYDGFEISTGKTCVSGAEESGEAASYGSRSACEETGAHSSALHACISPAAGKVSSPGIPNDKPVPTKTIVAKGTVIHQWKMLHWRSQ</sequence>
<keyword evidence="3" id="KW-1185">Reference proteome</keyword>
<accession>W9SMT5</accession>